<accession>A0A5D4SFI2</accession>
<sequence length="203" mass="22018">MGFKKKLGLGIASAALGMSLVGGGTFAYFNDVEVNNSSFAAGTLDINVKGNDKDNAIIDVTNIKPGDTMTRDFKLNNTGSLNVSKVLLTTEYSVTDVKGNNGTEDLGKHIKVIFLRNNDKLGTEVIKQTYLADLKKSDVVDTDYDLLAWLGYGEEDGLRAGSSDNLKVKFEFVDNGKDQNVFQGDSLKLKWTFDAKQTAGEAK</sequence>
<organism evidence="1 2">
    <name type="scientific">Bacillus infantis</name>
    <dbReference type="NCBI Taxonomy" id="324767"/>
    <lineage>
        <taxon>Bacteria</taxon>
        <taxon>Bacillati</taxon>
        <taxon>Bacillota</taxon>
        <taxon>Bacilli</taxon>
        <taxon>Bacillales</taxon>
        <taxon>Bacillaceae</taxon>
        <taxon>Bacillus</taxon>
    </lineage>
</organism>
<evidence type="ECO:0000313" key="2">
    <source>
        <dbReference type="Proteomes" id="UP000323732"/>
    </source>
</evidence>
<dbReference type="AlphaFoldDB" id="A0A5D4SFI2"/>
<protein>
    <submittedName>
        <fullName evidence="1">Cell division protein FtsN</fullName>
    </submittedName>
</protein>
<name>A0A5D4SFI2_9BACI</name>
<dbReference type="RefSeq" id="WP_148950505.1">
    <property type="nucleotide sequence ID" value="NZ_VTES01000005.1"/>
</dbReference>
<dbReference type="InterPro" id="IPR022121">
    <property type="entry name" value="Peptidase_M73_camelysin"/>
</dbReference>
<reference evidence="1 2" key="1">
    <citation type="submission" date="2019-08" db="EMBL/GenBank/DDBJ databases">
        <title>Bacillus genomes from the desert of Cuatro Cienegas, Coahuila.</title>
        <authorList>
            <person name="Olmedo-Alvarez G."/>
        </authorList>
    </citation>
    <scope>NUCLEOTIDE SEQUENCE [LARGE SCALE GENOMIC DNA]</scope>
    <source>
        <strain evidence="1 2">CH37_1T</strain>
    </source>
</reference>
<evidence type="ECO:0000313" key="1">
    <source>
        <dbReference type="EMBL" id="TYS62040.1"/>
    </source>
</evidence>
<dbReference type="InterPro" id="IPR023833">
    <property type="entry name" value="Signal_pept_SipW-depend-type"/>
</dbReference>
<dbReference type="EMBL" id="VTES01000005">
    <property type="protein sequence ID" value="TYS62040.1"/>
    <property type="molecule type" value="Genomic_DNA"/>
</dbReference>
<dbReference type="Proteomes" id="UP000323732">
    <property type="component" value="Unassembled WGS sequence"/>
</dbReference>
<keyword evidence="1" id="KW-0131">Cell cycle</keyword>
<comment type="caution">
    <text evidence="1">The sequence shown here is derived from an EMBL/GenBank/DDBJ whole genome shotgun (WGS) entry which is preliminary data.</text>
</comment>
<gene>
    <name evidence="1" type="ORF">FZD47_18335</name>
</gene>
<keyword evidence="1" id="KW-0132">Cell division</keyword>
<dbReference type="NCBIfam" id="TIGR04088">
    <property type="entry name" value="cognate_SipW"/>
    <property type="match status" value="1"/>
</dbReference>
<proteinExistence type="predicted"/>
<dbReference type="Pfam" id="PF12389">
    <property type="entry name" value="Peptidase_M73"/>
    <property type="match status" value="1"/>
</dbReference>
<dbReference type="GO" id="GO:0051301">
    <property type="term" value="P:cell division"/>
    <property type="evidence" value="ECO:0007669"/>
    <property type="project" value="UniProtKB-KW"/>
</dbReference>